<dbReference type="InterPro" id="IPR023614">
    <property type="entry name" value="Porin_dom_sf"/>
</dbReference>
<feature type="signal peptide" evidence="3">
    <location>
        <begin position="1"/>
        <end position="25"/>
    </location>
</feature>
<evidence type="ECO:0000256" key="3">
    <source>
        <dbReference type="SAM" id="SignalP"/>
    </source>
</evidence>
<protein>
    <recommendedName>
        <fullName evidence="6">Porin</fullName>
    </recommendedName>
</protein>
<evidence type="ECO:0000313" key="5">
    <source>
        <dbReference type="Proteomes" id="UP001267638"/>
    </source>
</evidence>
<keyword evidence="3" id="KW-0732">Signal</keyword>
<dbReference type="SUPFAM" id="SSF56935">
    <property type="entry name" value="Porins"/>
    <property type="match status" value="1"/>
</dbReference>
<dbReference type="Gene3D" id="2.40.160.10">
    <property type="entry name" value="Porin"/>
    <property type="match status" value="1"/>
</dbReference>
<accession>A0ABU1WXX3</accession>
<evidence type="ECO:0000313" key="4">
    <source>
        <dbReference type="EMBL" id="MDR7154129.1"/>
    </source>
</evidence>
<gene>
    <name evidence="4" type="ORF">J2W40_000941</name>
</gene>
<feature type="compositionally biased region" description="Low complexity" evidence="2">
    <location>
        <begin position="55"/>
        <end position="64"/>
    </location>
</feature>
<reference evidence="4 5" key="1">
    <citation type="submission" date="2023-07" db="EMBL/GenBank/DDBJ databases">
        <title>Sorghum-associated microbial communities from plants grown in Nebraska, USA.</title>
        <authorList>
            <person name="Schachtman D."/>
        </authorList>
    </citation>
    <scope>NUCLEOTIDE SEQUENCE [LARGE SCALE GENOMIC DNA]</scope>
    <source>
        <strain evidence="4 5">4256</strain>
    </source>
</reference>
<sequence length="483" mass="52910">MKQSRHIGMGLAVSLLALMPQAAQAQTVEQLQSQIDELKAQVQALTAALSTHQSAPTTASAAAPAPVPTSPAPAPAPQVATLSAPSPEPVGAAPVQKPKKSWYDRLSLRGYTQMRYNAFLSGDDSAPAGVSRLRSVHDSGISDNGGFTLRRVRLVLQGDISDRVSLYLQPDFATAVSNQSGGERREGFGQLRDAYADIFLDKAKSIRLRFGQSKVPYGWENMQSSSNRLTLDRSDAINSAVPGERDLGVVAYYTPPSVQKIWDRLADDGQKLFGNYGAFGLGVFNGQGINKTEQNKDLMKVAFATWPFELDGLGDAFAGQVFEIGGSAMLNTIQPEIRSGGVSALSYDDNRAGIHAMLYPQPIGIQAEWNWGRAPQYDLASQSIRASKLNGGYVQMMARLPTSDSFGPLMPYARWQHYRGGWKAATNAPRLETDEFELGLEWQPWKALEITMTYARMKRTEADERRTGRAEGDLIRTQVQWNY</sequence>
<comment type="caution">
    <text evidence="4">The sequence shown here is derived from an EMBL/GenBank/DDBJ whole genome shotgun (WGS) entry which is preliminary data.</text>
</comment>
<feature type="region of interest" description="Disordered" evidence="2">
    <location>
        <begin position="55"/>
        <end position="97"/>
    </location>
</feature>
<evidence type="ECO:0000256" key="1">
    <source>
        <dbReference type="SAM" id="Coils"/>
    </source>
</evidence>
<proteinExistence type="predicted"/>
<organism evidence="4 5">
    <name type="scientific">Sphingobium xenophagum</name>
    <dbReference type="NCBI Taxonomy" id="121428"/>
    <lineage>
        <taxon>Bacteria</taxon>
        <taxon>Pseudomonadati</taxon>
        <taxon>Pseudomonadota</taxon>
        <taxon>Alphaproteobacteria</taxon>
        <taxon>Sphingomonadales</taxon>
        <taxon>Sphingomonadaceae</taxon>
        <taxon>Sphingobium</taxon>
    </lineage>
</organism>
<evidence type="ECO:0008006" key="6">
    <source>
        <dbReference type="Google" id="ProtNLM"/>
    </source>
</evidence>
<keyword evidence="5" id="KW-1185">Reference proteome</keyword>
<feature type="chain" id="PRO_5046314551" description="Porin" evidence="3">
    <location>
        <begin position="26"/>
        <end position="483"/>
    </location>
</feature>
<dbReference type="InterPro" id="IPR010870">
    <property type="entry name" value="Porin_O/P"/>
</dbReference>
<dbReference type="Pfam" id="PF07396">
    <property type="entry name" value="Porin_O_P"/>
    <property type="match status" value="1"/>
</dbReference>
<feature type="compositionally biased region" description="Pro residues" evidence="2">
    <location>
        <begin position="65"/>
        <end position="76"/>
    </location>
</feature>
<feature type="coiled-coil region" evidence="1">
    <location>
        <begin position="21"/>
        <end position="55"/>
    </location>
</feature>
<dbReference type="EMBL" id="JAVDWV010000004">
    <property type="protein sequence ID" value="MDR7154129.1"/>
    <property type="molecule type" value="Genomic_DNA"/>
</dbReference>
<evidence type="ECO:0000256" key="2">
    <source>
        <dbReference type="SAM" id="MobiDB-lite"/>
    </source>
</evidence>
<dbReference type="Proteomes" id="UP001267638">
    <property type="component" value="Unassembled WGS sequence"/>
</dbReference>
<keyword evidence="1" id="KW-0175">Coiled coil</keyword>
<name>A0ABU1WXX3_SPHXE</name>